<evidence type="ECO:0000313" key="3">
    <source>
        <dbReference type="Proteomes" id="UP000297453"/>
    </source>
</evidence>
<dbReference type="Gene3D" id="3.40.50.720">
    <property type="entry name" value="NAD(P)-binding Rossmann-like Domain"/>
    <property type="match status" value="1"/>
</dbReference>
<proteinExistence type="predicted"/>
<dbReference type="SMART" id="SM00829">
    <property type="entry name" value="PKS_ER"/>
    <property type="match status" value="1"/>
</dbReference>
<organism evidence="2 3">
    <name type="scientific">Leptospira semungkisensis</name>
    <dbReference type="NCBI Taxonomy" id="2484985"/>
    <lineage>
        <taxon>Bacteria</taxon>
        <taxon>Pseudomonadati</taxon>
        <taxon>Spirochaetota</taxon>
        <taxon>Spirochaetia</taxon>
        <taxon>Leptospirales</taxon>
        <taxon>Leptospiraceae</taxon>
        <taxon>Leptospira</taxon>
    </lineage>
</organism>
<dbReference type="InterPro" id="IPR011032">
    <property type="entry name" value="GroES-like_sf"/>
</dbReference>
<evidence type="ECO:0000313" key="2">
    <source>
        <dbReference type="EMBL" id="TGJ99769.1"/>
    </source>
</evidence>
<sequence>MKAAILKEFGKPPIYGDYPNPSPENSEQVLMHVKTAAIKNIDKLRASGTHYASYKELPAIVGLDGVGILENGTKVYAQGITGTVAEQALISKNKLTILPDGIDLFLAAALPNAVIGATMALHARVNLNRGNVVLVNGATGVTGQLAVQVAKHYGASRIIATGRNEESLQKLKGFGADTIISLKQSEEEVLEQIKKVHKETPIDIVVDYLWGRPVELLLKAFKGGGIDSHTHPVKIVTVGDMAGKTISLDSASLRSSDIQILGSGLGSLSAKDIQNFNNEILPEMFQLAAKGILKLEIHKEDLKNIEHAWNLEISSGQRMVISIQ</sequence>
<keyword evidence="3" id="KW-1185">Reference proteome</keyword>
<dbReference type="InterPro" id="IPR051397">
    <property type="entry name" value="Zn-ADH-like_protein"/>
</dbReference>
<dbReference type="PANTHER" id="PTHR43677">
    <property type="entry name" value="SHORT-CHAIN DEHYDROGENASE/REDUCTASE"/>
    <property type="match status" value="1"/>
</dbReference>
<name>A0A4R9FNY0_9LEPT</name>
<comment type="caution">
    <text evidence="2">The sequence shown here is derived from an EMBL/GenBank/DDBJ whole genome shotgun (WGS) entry which is preliminary data.</text>
</comment>
<dbReference type="Pfam" id="PF00107">
    <property type="entry name" value="ADH_zinc_N"/>
    <property type="match status" value="1"/>
</dbReference>
<dbReference type="OrthoDB" id="9792162at2"/>
<reference evidence="2" key="1">
    <citation type="journal article" date="2019" name="PLoS Negl. Trop. Dis.">
        <title>Revisiting the worldwide diversity of Leptospira species in the environment.</title>
        <authorList>
            <person name="Vincent A.T."/>
            <person name="Schiettekatte O."/>
            <person name="Bourhy P."/>
            <person name="Veyrier F.J."/>
            <person name="Picardeau M."/>
        </authorList>
    </citation>
    <scope>NUCLEOTIDE SEQUENCE [LARGE SCALE GENOMIC DNA]</scope>
    <source>
        <strain evidence="2">SSS9</strain>
    </source>
</reference>
<gene>
    <name evidence="2" type="ORF">EHO59_16830</name>
</gene>
<dbReference type="PANTHER" id="PTHR43677:SF11">
    <property type="entry name" value="ZINC-CONTAINING ALCOHOL DEHYDROGENASE"/>
    <property type="match status" value="1"/>
</dbReference>
<dbReference type="InterPro" id="IPR013149">
    <property type="entry name" value="ADH-like_C"/>
</dbReference>
<dbReference type="GO" id="GO:0016491">
    <property type="term" value="F:oxidoreductase activity"/>
    <property type="evidence" value="ECO:0007669"/>
    <property type="project" value="InterPro"/>
</dbReference>
<dbReference type="InterPro" id="IPR036291">
    <property type="entry name" value="NAD(P)-bd_dom_sf"/>
</dbReference>
<dbReference type="SUPFAM" id="SSF50129">
    <property type="entry name" value="GroES-like"/>
    <property type="match status" value="1"/>
</dbReference>
<dbReference type="Proteomes" id="UP000297453">
    <property type="component" value="Unassembled WGS sequence"/>
</dbReference>
<accession>A0A4R9FNY0</accession>
<evidence type="ECO:0000259" key="1">
    <source>
        <dbReference type="SMART" id="SM00829"/>
    </source>
</evidence>
<protein>
    <submittedName>
        <fullName evidence="2">Zinc-binding alcohol dehydrogenase family protein</fullName>
    </submittedName>
</protein>
<dbReference type="Gene3D" id="3.90.180.10">
    <property type="entry name" value="Medium-chain alcohol dehydrogenases, catalytic domain"/>
    <property type="match status" value="1"/>
</dbReference>
<dbReference type="SUPFAM" id="SSF51735">
    <property type="entry name" value="NAD(P)-binding Rossmann-fold domains"/>
    <property type="match status" value="1"/>
</dbReference>
<dbReference type="AlphaFoldDB" id="A0A4R9FNY0"/>
<dbReference type="InterPro" id="IPR020843">
    <property type="entry name" value="ER"/>
</dbReference>
<feature type="domain" description="Enoyl reductase (ER)" evidence="1">
    <location>
        <begin position="16"/>
        <end position="321"/>
    </location>
</feature>
<dbReference type="EMBL" id="RQEP01000019">
    <property type="protein sequence ID" value="TGJ99769.1"/>
    <property type="molecule type" value="Genomic_DNA"/>
</dbReference>